<comment type="pathway">
    <text evidence="2">Lipid metabolism; fatty acid beta-oxidation.</text>
</comment>
<protein>
    <submittedName>
        <fullName evidence="6">Uncharacterized protein</fullName>
    </submittedName>
</protein>
<dbReference type="SUPFAM" id="SSF52096">
    <property type="entry name" value="ClpP/crotonase"/>
    <property type="match status" value="1"/>
</dbReference>
<dbReference type="PANTHER" id="PTHR43684">
    <property type="match status" value="1"/>
</dbReference>
<comment type="caution">
    <text evidence="6">The sequence shown here is derived from an EMBL/GenBank/DDBJ whole genome shotgun (WGS) entry which is preliminary data.</text>
</comment>
<evidence type="ECO:0000256" key="4">
    <source>
        <dbReference type="ARBA" id="ARBA00023140"/>
    </source>
</evidence>
<gene>
    <name evidence="6" type="ORF">ZYGR_0N06190</name>
</gene>
<dbReference type="eggNOG" id="KOG0016">
    <property type="taxonomic scope" value="Eukaryota"/>
</dbReference>
<sequence>MADKGISYCVDGPVSIISINKAKTLNSMSGDDYIKLAELVNKADNEPKTFFTLLQSCGSFFSSGADFVSITEPSKSNSGESELKKWLDNFLSRNSYVTSVFIRHRKILICCLNGPAVGLSAALCALCDIVYAMNDKVYLRFPFVELGLVMEGGTSVTLPLKLGNNKTMETILFNKNLTYDELKGTIVTRNYDMTDTQEFNQRVINDLKNRANNVYLPSILGIKKLISINYKDNVQRANSVETSDAITSWVNGEPQRRFKILKTKLRKHKV</sequence>
<comment type="similarity">
    <text evidence="3">Belongs to the enoyl-CoA hydratase/isomerase family.</text>
</comment>
<keyword evidence="5" id="KW-0413">Isomerase</keyword>
<evidence type="ECO:0000256" key="5">
    <source>
        <dbReference type="ARBA" id="ARBA00023235"/>
    </source>
</evidence>
<dbReference type="AlphaFoldDB" id="A0A1Q3A0K7"/>
<accession>A0A1Q3A0K7</accession>
<dbReference type="InterPro" id="IPR051053">
    <property type="entry name" value="ECH/Chromodomain_protein"/>
</dbReference>
<dbReference type="GO" id="GO:0004165">
    <property type="term" value="F:delta(3)-delta(2)-enoyl-CoA isomerase activity"/>
    <property type="evidence" value="ECO:0007669"/>
    <property type="project" value="UniProtKB-ARBA"/>
</dbReference>
<organism evidence="6 7">
    <name type="scientific">Zygosaccharomyces rouxii</name>
    <dbReference type="NCBI Taxonomy" id="4956"/>
    <lineage>
        <taxon>Eukaryota</taxon>
        <taxon>Fungi</taxon>
        <taxon>Dikarya</taxon>
        <taxon>Ascomycota</taxon>
        <taxon>Saccharomycotina</taxon>
        <taxon>Saccharomycetes</taxon>
        <taxon>Saccharomycetales</taxon>
        <taxon>Saccharomycetaceae</taxon>
        <taxon>Zygosaccharomyces</taxon>
    </lineage>
</organism>
<dbReference type="Gene3D" id="3.90.226.10">
    <property type="entry name" value="2-enoyl-CoA Hydratase, Chain A, domain 1"/>
    <property type="match status" value="1"/>
</dbReference>
<evidence type="ECO:0000313" key="7">
    <source>
        <dbReference type="Proteomes" id="UP000187013"/>
    </source>
</evidence>
<dbReference type="OrthoDB" id="2018133at2759"/>
<dbReference type="InterPro" id="IPR001753">
    <property type="entry name" value="Enoyl-CoA_hydra/iso"/>
</dbReference>
<dbReference type="CDD" id="cd06558">
    <property type="entry name" value="crotonase-like"/>
    <property type="match status" value="1"/>
</dbReference>
<dbReference type="EMBL" id="BDGX01000014">
    <property type="protein sequence ID" value="GAV49212.1"/>
    <property type="molecule type" value="Genomic_DNA"/>
</dbReference>
<dbReference type="GO" id="GO:0006635">
    <property type="term" value="P:fatty acid beta-oxidation"/>
    <property type="evidence" value="ECO:0007669"/>
    <property type="project" value="TreeGrafter"/>
</dbReference>
<reference evidence="6 7" key="1">
    <citation type="submission" date="2016-08" db="EMBL/GenBank/DDBJ databases">
        <title>Draft genome sequence of allopolyploid Zygosaccharomyces rouxii.</title>
        <authorList>
            <person name="Watanabe J."/>
            <person name="Uehara K."/>
            <person name="Mogi Y."/>
            <person name="Tsukioka Y."/>
        </authorList>
    </citation>
    <scope>NUCLEOTIDE SEQUENCE [LARGE SCALE GENOMIC DNA]</scope>
    <source>
        <strain evidence="6 7">NBRC 110957</strain>
    </source>
</reference>
<proteinExistence type="inferred from homology"/>
<evidence type="ECO:0000256" key="3">
    <source>
        <dbReference type="ARBA" id="ARBA00005254"/>
    </source>
</evidence>
<keyword evidence="4" id="KW-0576">Peroxisome</keyword>
<dbReference type="GO" id="GO:0005782">
    <property type="term" value="C:peroxisomal matrix"/>
    <property type="evidence" value="ECO:0007669"/>
    <property type="project" value="TreeGrafter"/>
</dbReference>
<dbReference type="PANTHER" id="PTHR43684:SF1">
    <property type="entry name" value="ENOYL-COA DELTA ISOMERASE 2"/>
    <property type="match status" value="1"/>
</dbReference>
<evidence type="ECO:0000313" key="6">
    <source>
        <dbReference type="EMBL" id="GAV49212.1"/>
    </source>
</evidence>
<evidence type="ECO:0000256" key="2">
    <source>
        <dbReference type="ARBA" id="ARBA00005005"/>
    </source>
</evidence>
<comment type="subcellular location">
    <subcellularLocation>
        <location evidence="1">Peroxisome</location>
    </subcellularLocation>
</comment>
<dbReference type="InterPro" id="IPR029045">
    <property type="entry name" value="ClpP/crotonase-like_dom_sf"/>
</dbReference>
<dbReference type="Proteomes" id="UP000187013">
    <property type="component" value="Unassembled WGS sequence"/>
</dbReference>
<name>A0A1Q3A0K7_ZYGRO</name>
<dbReference type="FunFam" id="3.90.226.10:FF:000048">
    <property type="entry name" value="3,2-trans-enoyl-CoA isomerase"/>
    <property type="match status" value="1"/>
</dbReference>
<dbReference type="Pfam" id="PF00378">
    <property type="entry name" value="ECH_1"/>
    <property type="match status" value="1"/>
</dbReference>
<evidence type="ECO:0000256" key="1">
    <source>
        <dbReference type="ARBA" id="ARBA00004275"/>
    </source>
</evidence>